<comment type="similarity">
    <text evidence="2">Belongs to the glycosyl hydrolase 43 family.</text>
</comment>
<sequence length="145" mass="16409">MDWVRTKSGGAGAVNIWAPYMIPYGDKFRLYYCVSAFGRKTSYIGLAESNTPQGPWKQIGCVVKTDDSTPMNAIDPSVIEDKSTGKWWMHYGSFFSGLYAVELNPTTGLTVKENDLGHLTARRARYWKDNLEAPEIIYHPDSKQY</sequence>
<dbReference type="GO" id="GO:0005975">
    <property type="term" value="P:carbohydrate metabolic process"/>
    <property type="evidence" value="ECO:0007669"/>
    <property type="project" value="InterPro"/>
</dbReference>
<dbReference type="InterPro" id="IPR050727">
    <property type="entry name" value="GH43_arabinanases"/>
</dbReference>
<accession>J9BXW1</accession>
<evidence type="ECO:0000256" key="3">
    <source>
        <dbReference type="ARBA" id="ARBA00022801"/>
    </source>
</evidence>
<evidence type="ECO:0000256" key="2">
    <source>
        <dbReference type="ARBA" id="ARBA00009865"/>
    </source>
</evidence>
<protein>
    <submittedName>
        <fullName evidence="5">Glycoside hydrolase family 43 protein</fullName>
    </submittedName>
</protein>
<dbReference type="InterPro" id="IPR006710">
    <property type="entry name" value="Glyco_hydro_43"/>
</dbReference>
<dbReference type="GO" id="GO:0004553">
    <property type="term" value="F:hydrolase activity, hydrolyzing O-glycosyl compounds"/>
    <property type="evidence" value="ECO:0007669"/>
    <property type="project" value="InterPro"/>
</dbReference>
<dbReference type="SUPFAM" id="SSF75005">
    <property type="entry name" value="Arabinanase/levansucrase/invertase"/>
    <property type="match status" value="1"/>
</dbReference>
<dbReference type="Gene3D" id="2.115.10.20">
    <property type="entry name" value="Glycosyl hydrolase domain, family 43"/>
    <property type="match status" value="1"/>
</dbReference>
<proteinExistence type="inferred from homology"/>
<comment type="pathway">
    <text evidence="1">Glycan metabolism; L-arabinan degradation.</text>
</comment>
<keyword evidence="4" id="KW-0326">Glycosidase</keyword>
<dbReference type="PANTHER" id="PTHR43301">
    <property type="entry name" value="ARABINAN ENDO-1,5-ALPHA-L-ARABINOSIDASE"/>
    <property type="match status" value="1"/>
</dbReference>
<organism evidence="5">
    <name type="scientific">gut metagenome</name>
    <dbReference type="NCBI Taxonomy" id="749906"/>
    <lineage>
        <taxon>unclassified sequences</taxon>
        <taxon>metagenomes</taxon>
        <taxon>organismal metagenomes</taxon>
    </lineage>
</organism>
<dbReference type="AlphaFoldDB" id="J9BXW1"/>
<reference evidence="5" key="1">
    <citation type="journal article" date="2012" name="PLoS ONE">
        <title>Gene sets for utilization of primary and secondary nutrition supplies in the distal gut of endangered iberian lynx.</title>
        <authorList>
            <person name="Alcaide M."/>
            <person name="Messina E."/>
            <person name="Richter M."/>
            <person name="Bargiela R."/>
            <person name="Peplies J."/>
            <person name="Huws S.A."/>
            <person name="Newbold C.J."/>
            <person name="Golyshin P.N."/>
            <person name="Simon M.A."/>
            <person name="Lopez G."/>
            <person name="Yakimov M.M."/>
            <person name="Ferrer M."/>
        </authorList>
    </citation>
    <scope>NUCLEOTIDE SEQUENCE</scope>
</reference>
<name>J9BXW1_9ZZZZ</name>
<dbReference type="InterPro" id="IPR023296">
    <property type="entry name" value="Glyco_hydro_beta-prop_sf"/>
</dbReference>
<evidence type="ECO:0000256" key="4">
    <source>
        <dbReference type="ARBA" id="ARBA00023295"/>
    </source>
</evidence>
<dbReference type="EMBL" id="AMCI01007559">
    <property type="protein sequence ID" value="EJW92410.1"/>
    <property type="molecule type" value="Genomic_DNA"/>
</dbReference>
<feature type="non-terminal residue" evidence="5">
    <location>
        <position position="145"/>
    </location>
</feature>
<evidence type="ECO:0000256" key="1">
    <source>
        <dbReference type="ARBA" id="ARBA00004834"/>
    </source>
</evidence>
<evidence type="ECO:0000313" key="5">
    <source>
        <dbReference type="EMBL" id="EJW92410.1"/>
    </source>
</evidence>
<keyword evidence="3 5" id="KW-0378">Hydrolase</keyword>
<comment type="caution">
    <text evidence="5">The sequence shown here is derived from an EMBL/GenBank/DDBJ whole genome shotgun (WGS) entry which is preliminary data.</text>
</comment>
<dbReference type="Pfam" id="PF04616">
    <property type="entry name" value="Glyco_hydro_43"/>
    <property type="match status" value="1"/>
</dbReference>
<gene>
    <name evidence="5" type="ORF">EVA_19483</name>
</gene>
<dbReference type="PANTHER" id="PTHR43301:SF3">
    <property type="entry name" value="ARABINAN ENDO-1,5-ALPHA-L-ARABINOSIDASE A-RELATED"/>
    <property type="match status" value="1"/>
</dbReference>